<keyword evidence="6 8" id="KW-1133">Transmembrane helix</keyword>
<comment type="subcellular location">
    <subcellularLocation>
        <location evidence="1 8">Cell membrane</location>
        <topology evidence="1 8">Multi-pass membrane protein</topology>
    </subcellularLocation>
</comment>
<dbReference type="InterPro" id="IPR043429">
    <property type="entry name" value="ArtM/GltK/GlnP/TcyL/YhdX-like"/>
</dbReference>
<evidence type="ECO:0000259" key="9">
    <source>
        <dbReference type="PROSITE" id="PS50928"/>
    </source>
</evidence>
<dbReference type="InterPro" id="IPR010065">
    <property type="entry name" value="AA_ABC_transptr_permease_3TM"/>
</dbReference>
<dbReference type="PROSITE" id="PS50928">
    <property type="entry name" value="ABC_TM1"/>
    <property type="match status" value="1"/>
</dbReference>
<evidence type="ECO:0000256" key="3">
    <source>
        <dbReference type="ARBA" id="ARBA00022475"/>
    </source>
</evidence>
<feature type="domain" description="ABC transmembrane type-1" evidence="9">
    <location>
        <begin position="24"/>
        <end position="212"/>
    </location>
</feature>
<evidence type="ECO:0000313" key="10">
    <source>
        <dbReference type="EMBL" id="MBP1936763.1"/>
    </source>
</evidence>
<keyword evidence="11" id="KW-1185">Reference proteome</keyword>
<evidence type="ECO:0000256" key="6">
    <source>
        <dbReference type="ARBA" id="ARBA00022989"/>
    </source>
</evidence>
<dbReference type="PANTHER" id="PTHR30614">
    <property type="entry name" value="MEMBRANE COMPONENT OF AMINO ACID ABC TRANSPORTER"/>
    <property type="match status" value="1"/>
</dbReference>
<dbReference type="Pfam" id="PF00528">
    <property type="entry name" value="BPD_transp_1"/>
    <property type="match status" value="1"/>
</dbReference>
<evidence type="ECO:0000256" key="1">
    <source>
        <dbReference type="ARBA" id="ARBA00004651"/>
    </source>
</evidence>
<dbReference type="InterPro" id="IPR000515">
    <property type="entry name" value="MetI-like"/>
</dbReference>
<feature type="transmembrane region" description="Helical" evidence="8">
    <location>
        <begin position="26"/>
        <end position="48"/>
    </location>
</feature>
<dbReference type="Gene3D" id="1.10.3720.10">
    <property type="entry name" value="MetI-like"/>
    <property type="match status" value="1"/>
</dbReference>
<dbReference type="CDD" id="cd06261">
    <property type="entry name" value="TM_PBP2"/>
    <property type="match status" value="1"/>
</dbReference>
<keyword evidence="7 8" id="KW-0472">Membrane</keyword>
<evidence type="ECO:0000256" key="8">
    <source>
        <dbReference type="RuleBase" id="RU363032"/>
    </source>
</evidence>
<evidence type="ECO:0000313" key="11">
    <source>
        <dbReference type="Proteomes" id="UP001519273"/>
    </source>
</evidence>
<comment type="caution">
    <text evidence="10">The sequence shown here is derived from an EMBL/GenBank/DDBJ whole genome shotgun (WGS) entry which is preliminary data.</text>
</comment>
<sequence>MSDRTERLIDIFIHSFMPLLQAGVKFTVPLTLISFALGLIVAFITALARLSSLKPLSWIAWFYVWIIRGTPLLVQLFIIFYGLPSLGVTLTPFPAAVIGFTLSVGAYGSEIIRAAIGSIPAGQWEAAYSLGMTRGQALRRIILPQATTVSLPPLFNSFISLIKDTSLAATITVTELFQKGQQITAAVYEPLLLYIEVALIYLLFSTVLSGLQSWLERRYGRHNVRAGGRIS</sequence>
<gene>
    <name evidence="10" type="ORF">J2Z20_001644</name>
</gene>
<evidence type="ECO:0000256" key="5">
    <source>
        <dbReference type="ARBA" id="ARBA00022970"/>
    </source>
</evidence>
<accession>A0ABS4H2J7</accession>
<keyword evidence="5" id="KW-0029">Amino-acid transport</keyword>
<evidence type="ECO:0000256" key="2">
    <source>
        <dbReference type="ARBA" id="ARBA00022448"/>
    </source>
</evidence>
<dbReference type="Proteomes" id="UP001519273">
    <property type="component" value="Unassembled WGS sequence"/>
</dbReference>
<evidence type="ECO:0000256" key="4">
    <source>
        <dbReference type="ARBA" id="ARBA00022692"/>
    </source>
</evidence>
<keyword evidence="4 8" id="KW-0812">Transmembrane</keyword>
<name>A0ABS4H2J7_9BACL</name>
<organism evidence="10 11">
    <name type="scientific">Paenibacillus sediminis</name>
    <dbReference type="NCBI Taxonomy" id="664909"/>
    <lineage>
        <taxon>Bacteria</taxon>
        <taxon>Bacillati</taxon>
        <taxon>Bacillota</taxon>
        <taxon>Bacilli</taxon>
        <taxon>Bacillales</taxon>
        <taxon>Paenibacillaceae</taxon>
        <taxon>Paenibacillus</taxon>
    </lineage>
</organism>
<proteinExistence type="inferred from homology"/>
<protein>
    <submittedName>
        <fullName evidence="10">Cystine transport system permease protein</fullName>
    </submittedName>
</protein>
<keyword evidence="3" id="KW-1003">Cell membrane</keyword>
<dbReference type="SUPFAM" id="SSF161098">
    <property type="entry name" value="MetI-like"/>
    <property type="match status" value="1"/>
</dbReference>
<dbReference type="RefSeq" id="WP_209847906.1">
    <property type="nucleotide sequence ID" value="NZ_CBCRVE010000003.1"/>
</dbReference>
<evidence type="ECO:0000256" key="7">
    <source>
        <dbReference type="ARBA" id="ARBA00023136"/>
    </source>
</evidence>
<dbReference type="EMBL" id="JAGGKP010000002">
    <property type="protein sequence ID" value="MBP1936763.1"/>
    <property type="molecule type" value="Genomic_DNA"/>
</dbReference>
<feature type="transmembrane region" description="Helical" evidence="8">
    <location>
        <begin position="191"/>
        <end position="211"/>
    </location>
</feature>
<feature type="transmembrane region" description="Helical" evidence="8">
    <location>
        <begin position="60"/>
        <end position="83"/>
    </location>
</feature>
<keyword evidence="2 8" id="KW-0813">Transport</keyword>
<comment type="similarity">
    <text evidence="8">Belongs to the binding-protein-dependent transport system permease family.</text>
</comment>
<dbReference type="PANTHER" id="PTHR30614:SF0">
    <property type="entry name" value="L-CYSTINE TRANSPORT SYSTEM PERMEASE PROTEIN TCYL"/>
    <property type="match status" value="1"/>
</dbReference>
<dbReference type="NCBIfam" id="TIGR01726">
    <property type="entry name" value="HEQRo_perm_3TM"/>
    <property type="match status" value="1"/>
</dbReference>
<dbReference type="InterPro" id="IPR035906">
    <property type="entry name" value="MetI-like_sf"/>
</dbReference>
<reference evidence="10 11" key="1">
    <citation type="submission" date="2021-03" db="EMBL/GenBank/DDBJ databases">
        <title>Genomic Encyclopedia of Type Strains, Phase IV (KMG-IV): sequencing the most valuable type-strain genomes for metagenomic binning, comparative biology and taxonomic classification.</title>
        <authorList>
            <person name="Goeker M."/>
        </authorList>
    </citation>
    <scope>NUCLEOTIDE SEQUENCE [LARGE SCALE GENOMIC DNA]</scope>
    <source>
        <strain evidence="10 11">DSM 23491</strain>
    </source>
</reference>